<dbReference type="GO" id="GO:0003700">
    <property type="term" value="F:DNA-binding transcription factor activity"/>
    <property type="evidence" value="ECO:0007669"/>
    <property type="project" value="InterPro"/>
</dbReference>
<dbReference type="PROSITE" id="PS50949">
    <property type="entry name" value="HTH_GNTR"/>
    <property type="match status" value="1"/>
</dbReference>
<name>A0A444MC51_9RHOB</name>
<dbReference type="SUPFAM" id="SSF48008">
    <property type="entry name" value="GntR ligand-binding domain-like"/>
    <property type="match status" value="1"/>
</dbReference>
<dbReference type="EMBL" id="SBLC01000010">
    <property type="protein sequence ID" value="RWY41576.1"/>
    <property type="molecule type" value="Genomic_DNA"/>
</dbReference>
<feature type="domain" description="HTH gntR-type" evidence="4">
    <location>
        <begin position="8"/>
        <end position="76"/>
    </location>
</feature>
<dbReference type="RefSeq" id="WP_128488341.1">
    <property type="nucleotide sequence ID" value="NZ_JBHLXB010000007.1"/>
</dbReference>
<gene>
    <name evidence="5" type="ORF">EP867_09045</name>
</gene>
<dbReference type="InterPro" id="IPR011711">
    <property type="entry name" value="GntR_C"/>
</dbReference>
<comment type="caution">
    <text evidence="5">The sequence shown here is derived from an EMBL/GenBank/DDBJ whole genome shotgun (WGS) entry which is preliminary data.</text>
</comment>
<dbReference type="SMART" id="SM00345">
    <property type="entry name" value="HTH_GNTR"/>
    <property type="match status" value="1"/>
</dbReference>
<dbReference type="Gene3D" id="1.20.120.530">
    <property type="entry name" value="GntR ligand-binding domain-like"/>
    <property type="match status" value="1"/>
</dbReference>
<keyword evidence="3" id="KW-0804">Transcription</keyword>
<dbReference type="PANTHER" id="PTHR43537">
    <property type="entry name" value="TRANSCRIPTIONAL REGULATOR, GNTR FAMILY"/>
    <property type="match status" value="1"/>
</dbReference>
<dbReference type="InterPro" id="IPR036390">
    <property type="entry name" value="WH_DNA-bd_sf"/>
</dbReference>
<dbReference type="Gene3D" id="1.10.10.10">
    <property type="entry name" value="Winged helix-like DNA-binding domain superfamily/Winged helix DNA-binding domain"/>
    <property type="match status" value="1"/>
</dbReference>
<evidence type="ECO:0000256" key="2">
    <source>
        <dbReference type="ARBA" id="ARBA00023125"/>
    </source>
</evidence>
<evidence type="ECO:0000256" key="3">
    <source>
        <dbReference type="ARBA" id="ARBA00023163"/>
    </source>
</evidence>
<reference evidence="5 6" key="1">
    <citation type="journal article" date="2015" name="Int. J. Syst. Evol. Microbiol.">
        <title>Gemmobacter intermedius sp. nov., isolated from a white stork (Ciconia ciconia).</title>
        <authorList>
            <person name="Kampfer P."/>
            <person name="Jerzak L."/>
            <person name="Wilharm G."/>
            <person name="Golke J."/>
            <person name="Busse H.J."/>
            <person name="Glaeser S.P."/>
        </authorList>
    </citation>
    <scope>NUCLEOTIDE SEQUENCE [LARGE SCALE GENOMIC DNA]</scope>
    <source>
        <strain evidence="5 6">119/4</strain>
    </source>
</reference>
<dbReference type="CDD" id="cd07377">
    <property type="entry name" value="WHTH_GntR"/>
    <property type="match status" value="1"/>
</dbReference>
<dbReference type="PRINTS" id="PR00035">
    <property type="entry name" value="HTHGNTR"/>
</dbReference>
<dbReference type="Proteomes" id="UP000287168">
    <property type="component" value="Unassembled WGS sequence"/>
</dbReference>
<dbReference type="InterPro" id="IPR008920">
    <property type="entry name" value="TF_FadR/GntR_C"/>
</dbReference>
<dbReference type="OrthoDB" id="9794015at2"/>
<accession>A0A444MC51</accession>
<sequence>MFEKIAALPAYRIVCDTIEARILDGTLAPGALLPTETELSAQFGLARHTVREGLRILEEGGFVQREAGRRLYVRTPHHAELAPRATRALMLQRVSFRELWEVSLALEPAAATGAALRAKPSDIKDLEEIHQAMTIAAERGETITAHDVAFHSRIAEIGGNKALLLAREPISALFYPALERLMKAPADPMVTRARMLQAHREIIDALACADAAAAALWMTRHMRDFRRGYERYGFSLDEGLGGEAV</sequence>
<dbReference type="PANTHER" id="PTHR43537:SF5">
    <property type="entry name" value="UXU OPERON TRANSCRIPTIONAL REGULATOR"/>
    <property type="match status" value="1"/>
</dbReference>
<dbReference type="InterPro" id="IPR036388">
    <property type="entry name" value="WH-like_DNA-bd_sf"/>
</dbReference>
<dbReference type="GO" id="GO:0003677">
    <property type="term" value="F:DNA binding"/>
    <property type="evidence" value="ECO:0007669"/>
    <property type="project" value="UniProtKB-KW"/>
</dbReference>
<dbReference type="Pfam" id="PF07729">
    <property type="entry name" value="FCD"/>
    <property type="match status" value="1"/>
</dbReference>
<evidence type="ECO:0000313" key="6">
    <source>
        <dbReference type="Proteomes" id="UP000287168"/>
    </source>
</evidence>
<evidence type="ECO:0000259" key="4">
    <source>
        <dbReference type="PROSITE" id="PS50949"/>
    </source>
</evidence>
<evidence type="ECO:0000313" key="5">
    <source>
        <dbReference type="EMBL" id="RWY41576.1"/>
    </source>
</evidence>
<keyword evidence="1" id="KW-0805">Transcription regulation</keyword>
<evidence type="ECO:0000256" key="1">
    <source>
        <dbReference type="ARBA" id="ARBA00023015"/>
    </source>
</evidence>
<dbReference type="SUPFAM" id="SSF46785">
    <property type="entry name" value="Winged helix' DNA-binding domain"/>
    <property type="match status" value="1"/>
</dbReference>
<dbReference type="InterPro" id="IPR000524">
    <property type="entry name" value="Tscrpt_reg_HTH_GntR"/>
</dbReference>
<organism evidence="5 6">
    <name type="scientific">Falsigemmobacter intermedius</name>
    <dbReference type="NCBI Taxonomy" id="1553448"/>
    <lineage>
        <taxon>Bacteria</taxon>
        <taxon>Pseudomonadati</taxon>
        <taxon>Pseudomonadota</taxon>
        <taxon>Alphaproteobacteria</taxon>
        <taxon>Rhodobacterales</taxon>
        <taxon>Paracoccaceae</taxon>
        <taxon>Falsigemmobacter</taxon>
    </lineage>
</organism>
<protein>
    <submittedName>
        <fullName evidence="5">FadR family transcriptional regulator</fullName>
    </submittedName>
</protein>
<dbReference type="AlphaFoldDB" id="A0A444MC51"/>
<keyword evidence="2" id="KW-0238">DNA-binding</keyword>
<dbReference type="Pfam" id="PF00392">
    <property type="entry name" value="GntR"/>
    <property type="match status" value="1"/>
</dbReference>
<proteinExistence type="predicted"/>
<dbReference type="SMART" id="SM00895">
    <property type="entry name" value="FCD"/>
    <property type="match status" value="1"/>
</dbReference>
<keyword evidence="6" id="KW-1185">Reference proteome</keyword>